<dbReference type="Gene3D" id="1.10.510.10">
    <property type="entry name" value="Transferase(Phosphotransferase) domain 1"/>
    <property type="match status" value="1"/>
</dbReference>
<dbReference type="InterPro" id="IPR008271">
    <property type="entry name" value="Ser/Thr_kinase_AS"/>
</dbReference>
<dbReference type="SUPFAM" id="SSF56112">
    <property type="entry name" value="Protein kinase-like (PK-like)"/>
    <property type="match status" value="1"/>
</dbReference>
<dbReference type="PROSITE" id="PS00108">
    <property type="entry name" value="PROTEIN_KINASE_ST"/>
    <property type="match status" value="1"/>
</dbReference>
<evidence type="ECO:0000256" key="1">
    <source>
        <dbReference type="ARBA" id="ARBA00022679"/>
    </source>
</evidence>
<dbReference type="InterPro" id="IPR000719">
    <property type="entry name" value="Prot_kinase_dom"/>
</dbReference>
<keyword evidence="1" id="KW-0808">Transferase</keyword>
<evidence type="ECO:0000256" key="6">
    <source>
        <dbReference type="SAM" id="MobiDB-lite"/>
    </source>
</evidence>
<keyword evidence="9" id="KW-1185">Reference proteome</keyword>
<gene>
    <name evidence="8" type="ORF">PGQ11_015668</name>
</gene>
<evidence type="ECO:0000313" key="8">
    <source>
        <dbReference type="EMBL" id="KAK8849188.1"/>
    </source>
</evidence>
<dbReference type="PANTHER" id="PTHR11042">
    <property type="entry name" value="EUKARYOTIC TRANSLATION INITIATION FACTOR 2-ALPHA KINASE EIF2-ALPHA KINASE -RELATED"/>
    <property type="match status" value="1"/>
</dbReference>
<comment type="caution">
    <text evidence="8">The sequence shown here is derived from an EMBL/GenBank/DDBJ whole genome shotgun (WGS) entry which is preliminary data.</text>
</comment>
<feature type="compositionally biased region" description="Polar residues" evidence="6">
    <location>
        <begin position="500"/>
        <end position="513"/>
    </location>
</feature>
<organism evidence="8 9">
    <name type="scientific">Apiospora arundinis</name>
    <dbReference type="NCBI Taxonomy" id="335852"/>
    <lineage>
        <taxon>Eukaryota</taxon>
        <taxon>Fungi</taxon>
        <taxon>Dikarya</taxon>
        <taxon>Ascomycota</taxon>
        <taxon>Pezizomycotina</taxon>
        <taxon>Sordariomycetes</taxon>
        <taxon>Xylariomycetidae</taxon>
        <taxon>Amphisphaeriales</taxon>
        <taxon>Apiosporaceae</taxon>
        <taxon>Apiospora</taxon>
    </lineage>
</organism>
<comment type="similarity">
    <text evidence="5">Belongs to the protein kinase superfamily. Ser/Thr protein kinase family. GCN2 subfamily.</text>
</comment>
<dbReference type="PROSITE" id="PS50011">
    <property type="entry name" value="PROTEIN_KINASE_DOM"/>
    <property type="match status" value="1"/>
</dbReference>
<dbReference type="Pfam" id="PF00069">
    <property type="entry name" value="Pkinase"/>
    <property type="match status" value="1"/>
</dbReference>
<evidence type="ECO:0000259" key="7">
    <source>
        <dbReference type="PROSITE" id="PS50011"/>
    </source>
</evidence>
<name>A0ABR2HM14_9PEZI</name>
<dbReference type="InterPro" id="IPR050339">
    <property type="entry name" value="CC_SR_Kinase"/>
</dbReference>
<evidence type="ECO:0000313" key="9">
    <source>
        <dbReference type="Proteomes" id="UP001390339"/>
    </source>
</evidence>
<evidence type="ECO:0000256" key="4">
    <source>
        <dbReference type="ARBA" id="ARBA00022840"/>
    </source>
</evidence>
<feature type="region of interest" description="Disordered" evidence="6">
    <location>
        <begin position="492"/>
        <end position="529"/>
    </location>
</feature>
<evidence type="ECO:0000256" key="2">
    <source>
        <dbReference type="ARBA" id="ARBA00022741"/>
    </source>
</evidence>
<dbReference type="EMBL" id="JAPCWZ010000010">
    <property type="protein sequence ID" value="KAK8849188.1"/>
    <property type="molecule type" value="Genomic_DNA"/>
</dbReference>
<keyword evidence="2" id="KW-0547">Nucleotide-binding</keyword>
<evidence type="ECO:0000256" key="5">
    <source>
        <dbReference type="ARBA" id="ARBA00037982"/>
    </source>
</evidence>
<keyword evidence="3" id="KW-0418">Kinase</keyword>
<protein>
    <submittedName>
        <fullName evidence="8">Kinase-like protein</fullName>
    </submittedName>
</protein>
<sequence>MSQSPKPGSDEARAEPLFHLVPTNLNGRAALDSKNKFISEAKNGQLGFEIGYHAREGACSSHIITRIGREADIKLISASNMPMSRVHAEFQFWPINYQITLFVCSMYSSSVGCEPDSDQTLTPKELDNEHSQITCYHIEYNQGYRITIAGSTFNLVWYITDETRAKINAKQGYEKSYKENWSRPPGGRPTEFAGSIEDVWHNTRIFKGKGFVSSFKETGTRLPINRDGFSPVYKTRGLLTERGSKRTEEFAVKVIPVNIIEILDLKKFDTEVPEIIMPLLKGSLEDLIVEAKENNIADVQWAQICNTAAEQMLRALEYLAKQNVIHRDIKPDNILYTGLDDGKVQCKLADFGLARRHGKQARGRCGTPSYQAPELYPKITKVKGDQSVKMDIYSLCGTLVALFSKRERYPPPVEHFDPEIAVPAAMKQLQVAVGEQTMLKLMAARHPEARPSAAELLKKFYPAQRPETIDVEMEDWGVPQLKMEAPEAPEAHNIARKGVSNPTQRGSRTSQTPRGKISKTPRGARTPRAEHCMAIRTKACVAEALGI</sequence>
<evidence type="ECO:0000256" key="3">
    <source>
        <dbReference type="ARBA" id="ARBA00022777"/>
    </source>
</evidence>
<reference evidence="8 9" key="1">
    <citation type="journal article" date="2024" name="IMA Fungus">
        <title>Apiospora arundinis, a panoply of carbohydrate-active enzymes and secondary metabolites.</title>
        <authorList>
            <person name="Sorensen T."/>
            <person name="Petersen C."/>
            <person name="Muurmann A.T."/>
            <person name="Christiansen J.V."/>
            <person name="Brundto M.L."/>
            <person name="Overgaard C.K."/>
            <person name="Boysen A.T."/>
            <person name="Wollenberg R.D."/>
            <person name="Larsen T.O."/>
            <person name="Sorensen J.L."/>
            <person name="Nielsen K.L."/>
            <person name="Sondergaard T.E."/>
        </authorList>
    </citation>
    <scope>NUCLEOTIDE SEQUENCE [LARGE SCALE GENOMIC DNA]</scope>
    <source>
        <strain evidence="8 9">AAU 773</strain>
    </source>
</reference>
<dbReference type="SMART" id="SM00220">
    <property type="entry name" value="S_TKc"/>
    <property type="match status" value="1"/>
</dbReference>
<proteinExistence type="inferred from homology"/>
<dbReference type="Proteomes" id="UP001390339">
    <property type="component" value="Unassembled WGS sequence"/>
</dbReference>
<keyword evidence="4" id="KW-0067">ATP-binding</keyword>
<accession>A0ABR2HM14</accession>
<feature type="domain" description="Protein kinase" evidence="7">
    <location>
        <begin position="201"/>
        <end position="464"/>
    </location>
</feature>
<dbReference type="InterPro" id="IPR011009">
    <property type="entry name" value="Kinase-like_dom_sf"/>
</dbReference>
<dbReference type="CDD" id="cd00180">
    <property type="entry name" value="PKc"/>
    <property type="match status" value="1"/>
</dbReference>